<evidence type="ECO:0000256" key="6">
    <source>
        <dbReference type="SAM" id="Phobius"/>
    </source>
</evidence>
<dbReference type="InterPro" id="IPR007267">
    <property type="entry name" value="GtrA_DPMS_TM"/>
</dbReference>
<evidence type="ECO:0000256" key="1">
    <source>
        <dbReference type="ARBA" id="ARBA00004141"/>
    </source>
</evidence>
<comment type="subcellular location">
    <subcellularLocation>
        <location evidence="1">Membrane</location>
        <topology evidence="1">Multi-pass membrane protein</topology>
    </subcellularLocation>
</comment>
<feature type="domain" description="GtrA/DPMS transmembrane" evidence="7">
    <location>
        <begin position="13"/>
        <end position="128"/>
    </location>
</feature>
<dbReference type="Pfam" id="PF04138">
    <property type="entry name" value="GtrA_DPMS_TM"/>
    <property type="match status" value="1"/>
</dbReference>
<dbReference type="AlphaFoldDB" id="A0A1P8Q2U8"/>
<dbReference type="EMBL" id="CP019323">
    <property type="protein sequence ID" value="APX72161.1"/>
    <property type="molecule type" value="Genomic_DNA"/>
</dbReference>
<evidence type="ECO:0000256" key="2">
    <source>
        <dbReference type="ARBA" id="ARBA00009399"/>
    </source>
</evidence>
<feature type="transmembrane region" description="Helical" evidence="6">
    <location>
        <begin position="37"/>
        <end position="58"/>
    </location>
</feature>
<dbReference type="GO" id="GO:0005886">
    <property type="term" value="C:plasma membrane"/>
    <property type="evidence" value="ECO:0007669"/>
    <property type="project" value="TreeGrafter"/>
</dbReference>
<accession>A0A1P8Q2U8</accession>
<dbReference type="OrthoDB" id="2317964at2"/>
<evidence type="ECO:0000259" key="7">
    <source>
        <dbReference type="Pfam" id="PF04138"/>
    </source>
</evidence>
<dbReference type="RefSeq" id="WP_076614690.1">
    <property type="nucleotide sequence ID" value="NZ_CP019323.1"/>
</dbReference>
<dbReference type="PANTHER" id="PTHR38459">
    <property type="entry name" value="PROPHAGE BACTOPRENOL-LINKED GLUCOSE TRANSLOCASE HOMOLOG"/>
    <property type="match status" value="1"/>
</dbReference>
<keyword evidence="9" id="KW-1185">Reference proteome</keyword>
<evidence type="ECO:0000313" key="9">
    <source>
        <dbReference type="Proteomes" id="UP000187499"/>
    </source>
</evidence>
<feature type="transmembrane region" description="Helical" evidence="6">
    <location>
        <begin position="79"/>
        <end position="101"/>
    </location>
</feature>
<evidence type="ECO:0000256" key="5">
    <source>
        <dbReference type="ARBA" id="ARBA00023136"/>
    </source>
</evidence>
<dbReference type="KEGG" id="lalw:BTM29_06135"/>
<comment type="similarity">
    <text evidence="2">Belongs to the GtrA family.</text>
</comment>
<proteinExistence type="inferred from homology"/>
<keyword evidence="3 6" id="KW-0812">Transmembrane</keyword>
<organism evidence="8 9">
    <name type="scientific">Companilactobacillus allii</name>
    <dbReference type="NCBI Taxonomy" id="1847728"/>
    <lineage>
        <taxon>Bacteria</taxon>
        <taxon>Bacillati</taxon>
        <taxon>Bacillota</taxon>
        <taxon>Bacilli</taxon>
        <taxon>Lactobacillales</taxon>
        <taxon>Lactobacillaceae</taxon>
        <taxon>Companilactobacillus</taxon>
    </lineage>
</organism>
<sequence length="148" mass="17809">MDFLRKHRDFLVYCLFGFLASLLNIAIFNLSHNNFNITLWIANTIAWFISNVFSFFMTKFYVFKTEVSSYKKLIKEGSVFMVSRILSLLFDNFFMIVAVFFLPVNNLIIKAIDQLLVGLFNYFSSKWIFNYKNRHLLERFKKYRTKRD</sequence>
<dbReference type="STRING" id="1847728.BTM29_06135"/>
<evidence type="ECO:0000313" key="8">
    <source>
        <dbReference type="EMBL" id="APX72161.1"/>
    </source>
</evidence>
<dbReference type="Proteomes" id="UP000187499">
    <property type="component" value="Chromosome"/>
</dbReference>
<dbReference type="GO" id="GO:0000271">
    <property type="term" value="P:polysaccharide biosynthetic process"/>
    <property type="evidence" value="ECO:0007669"/>
    <property type="project" value="InterPro"/>
</dbReference>
<evidence type="ECO:0000256" key="4">
    <source>
        <dbReference type="ARBA" id="ARBA00022989"/>
    </source>
</evidence>
<dbReference type="PANTHER" id="PTHR38459:SF5">
    <property type="entry name" value="CELL WALL TEICHOIC ACID GLYCOSYLATION PROTEIN GTCA"/>
    <property type="match status" value="1"/>
</dbReference>
<keyword evidence="5 6" id="KW-0472">Membrane</keyword>
<dbReference type="InterPro" id="IPR051401">
    <property type="entry name" value="GtrA_CellWall_Glycosyl"/>
</dbReference>
<reference evidence="9" key="1">
    <citation type="submission" date="2016-12" db="EMBL/GenBank/DDBJ databases">
        <authorList>
            <person name="Jung M.Y."/>
            <person name="Lee S.H."/>
        </authorList>
    </citation>
    <scope>NUCLEOTIDE SEQUENCE [LARGE SCALE GENOMIC DNA]</scope>
    <source>
        <strain evidence="9">WiKim39</strain>
    </source>
</reference>
<name>A0A1P8Q2U8_9LACO</name>
<feature type="transmembrane region" description="Helical" evidence="6">
    <location>
        <begin position="12"/>
        <end position="31"/>
    </location>
</feature>
<evidence type="ECO:0000256" key="3">
    <source>
        <dbReference type="ARBA" id="ARBA00022692"/>
    </source>
</evidence>
<protein>
    <submittedName>
        <fullName evidence="8">Teichoic acid glycosylation protein</fullName>
    </submittedName>
</protein>
<keyword evidence="4 6" id="KW-1133">Transmembrane helix</keyword>
<gene>
    <name evidence="8" type="ORF">BTM29_06135</name>
</gene>